<gene>
    <name evidence="3" type="ORF">LITE_LOCUS27953</name>
</gene>
<dbReference type="SMART" id="SM00568">
    <property type="entry name" value="GRAM"/>
    <property type="match status" value="1"/>
</dbReference>
<feature type="non-terminal residue" evidence="3">
    <location>
        <position position="1"/>
    </location>
</feature>
<dbReference type="InterPro" id="IPR037848">
    <property type="entry name" value="GEM-like"/>
</dbReference>
<evidence type="ECO:0000256" key="1">
    <source>
        <dbReference type="ARBA" id="ARBA00009414"/>
    </source>
</evidence>
<comment type="similarity">
    <text evidence="1">Belongs to the GEM family.</text>
</comment>
<name>A0AAV0ME75_9ROSI</name>
<protein>
    <recommendedName>
        <fullName evidence="2">GRAM domain-containing protein</fullName>
    </recommendedName>
</protein>
<feature type="domain" description="GRAM" evidence="2">
    <location>
        <begin position="63"/>
        <end position="141"/>
    </location>
</feature>
<reference evidence="3" key="1">
    <citation type="submission" date="2022-08" db="EMBL/GenBank/DDBJ databases">
        <authorList>
            <person name="Gutierrez-Valencia J."/>
        </authorList>
    </citation>
    <scope>NUCLEOTIDE SEQUENCE</scope>
</reference>
<dbReference type="PANTHER" id="PTHR31969">
    <property type="entry name" value="GEM-LIKE PROTEIN 2"/>
    <property type="match status" value="1"/>
</dbReference>
<organism evidence="3 4">
    <name type="scientific">Linum tenue</name>
    <dbReference type="NCBI Taxonomy" id="586396"/>
    <lineage>
        <taxon>Eukaryota</taxon>
        <taxon>Viridiplantae</taxon>
        <taxon>Streptophyta</taxon>
        <taxon>Embryophyta</taxon>
        <taxon>Tracheophyta</taxon>
        <taxon>Spermatophyta</taxon>
        <taxon>Magnoliopsida</taxon>
        <taxon>eudicotyledons</taxon>
        <taxon>Gunneridae</taxon>
        <taxon>Pentapetalae</taxon>
        <taxon>rosids</taxon>
        <taxon>fabids</taxon>
        <taxon>Malpighiales</taxon>
        <taxon>Linaceae</taxon>
        <taxon>Linum</taxon>
    </lineage>
</organism>
<evidence type="ECO:0000313" key="3">
    <source>
        <dbReference type="EMBL" id="CAI0444090.1"/>
    </source>
</evidence>
<dbReference type="Gene3D" id="2.30.29.30">
    <property type="entry name" value="Pleckstrin-homology domain (PH domain)/Phosphotyrosine-binding domain (PTB)"/>
    <property type="match status" value="1"/>
</dbReference>
<dbReference type="AlphaFoldDB" id="A0AAV0ME75"/>
<proteinExistence type="inferred from homology"/>
<dbReference type="Proteomes" id="UP001154282">
    <property type="component" value="Unassembled WGS sequence"/>
</dbReference>
<dbReference type="InterPro" id="IPR004182">
    <property type="entry name" value="GRAM"/>
</dbReference>
<evidence type="ECO:0000259" key="2">
    <source>
        <dbReference type="SMART" id="SM00568"/>
    </source>
</evidence>
<dbReference type="EMBL" id="CAMGYJ010000007">
    <property type="protein sequence ID" value="CAI0444090.1"/>
    <property type="molecule type" value="Genomic_DNA"/>
</dbReference>
<evidence type="ECO:0000313" key="4">
    <source>
        <dbReference type="Proteomes" id="UP001154282"/>
    </source>
</evidence>
<sequence length="163" mass="18096">NSIKANHCINPNKAQDEEPISTRCRTSYQLTVTHVRLGLKISERMKGKLSLGAKLLQGGGVERIFRRLFSVDVDEKLLKASQCYLSTTAGPIAGLLFMSSCKLAFCSERSIKFSSPDGESIRVRYKVLIPLCKIERECECKETVSEVRGSCDWTNLTSGSWGS</sequence>
<accession>A0AAV0ME75</accession>
<keyword evidence="4" id="KW-1185">Reference proteome</keyword>
<comment type="caution">
    <text evidence="3">The sequence shown here is derived from an EMBL/GenBank/DDBJ whole genome shotgun (WGS) entry which is preliminary data.</text>
</comment>
<dbReference type="InterPro" id="IPR011993">
    <property type="entry name" value="PH-like_dom_sf"/>
</dbReference>